<feature type="compositionally biased region" description="Basic and acidic residues" evidence="1">
    <location>
        <begin position="177"/>
        <end position="189"/>
    </location>
</feature>
<sequence length="235" mass="26331">MARQRCCWSRRRRWVTFPKLRFRPIWRVVLKSPNNLPMHLTARPSLAMCRSSMREVSLVPAVSTAFISPPRNTPSLARPLQNKSRQVCWLTDRYYFERKQGSRWLPCFVSGSNPNSGRAEQFQQDDAAKNHANRDQASDAGGFAQHDDAKDNRTNRANAGPDGIGRAEWNGAHGKGQKPEAACHGDKGKDGGNGFGETFGIFQARCPTNFQNTGNDQCNPSHRRPPFKKGPSPLL</sequence>
<evidence type="ECO:0000256" key="1">
    <source>
        <dbReference type="SAM" id="MobiDB-lite"/>
    </source>
</evidence>
<evidence type="ECO:0000313" key="2">
    <source>
        <dbReference type="EMBL" id="ADI17830.1"/>
    </source>
</evidence>
<feature type="compositionally biased region" description="Basic and acidic residues" evidence="1">
    <location>
        <begin position="145"/>
        <end position="154"/>
    </location>
</feature>
<feature type="compositionally biased region" description="Polar residues" evidence="1">
    <location>
        <begin position="115"/>
        <end position="124"/>
    </location>
</feature>
<organism evidence="2">
    <name type="scientific">uncultured Rhodospirillales bacterium HF0200_01O14</name>
    <dbReference type="NCBI Taxonomy" id="710787"/>
    <lineage>
        <taxon>Bacteria</taxon>
        <taxon>Pseudomonadati</taxon>
        <taxon>Pseudomonadota</taxon>
        <taxon>Alphaproteobacteria</taxon>
        <taxon>Rhodospirillales</taxon>
        <taxon>environmental samples</taxon>
    </lineage>
</organism>
<reference evidence="2" key="1">
    <citation type="journal article" date="2011" name="Environ. Microbiol.">
        <title>Time-series analyses of Monterey Bay coastal microbial picoplankton using a 'genome proxy' microarray.</title>
        <authorList>
            <person name="Rich V.I."/>
            <person name="Pham V.D."/>
            <person name="Eppley J."/>
            <person name="Shi Y."/>
            <person name="DeLong E.F."/>
        </authorList>
    </citation>
    <scope>NUCLEOTIDE SEQUENCE</scope>
</reference>
<protein>
    <submittedName>
        <fullName evidence="2">Uncharacterized protein</fullName>
    </submittedName>
</protein>
<name>E0XTT9_9PROT</name>
<feature type="compositionally biased region" description="Basic and acidic residues" evidence="1">
    <location>
        <begin position="126"/>
        <end position="137"/>
    </location>
</feature>
<dbReference type="EMBL" id="GU474875">
    <property type="protein sequence ID" value="ADI17830.1"/>
    <property type="molecule type" value="Genomic_DNA"/>
</dbReference>
<dbReference type="AlphaFoldDB" id="E0XTT9"/>
<feature type="region of interest" description="Disordered" evidence="1">
    <location>
        <begin position="115"/>
        <end position="189"/>
    </location>
</feature>
<accession>E0XTT9</accession>
<feature type="region of interest" description="Disordered" evidence="1">
    <location>
        <begin position="209"/>
        <end position="235"/>
    </location>
</feature>
<feature type="compositionally biased region" description="Polar residues" evidence="1">
    <location>
        <begin position="209"/>
        <end position="220"/>
    </location>
</feature>
<proteinExistence type="predicted"/>